<keyword evidence="3" id="KW-1185">Reference proteome</keyword>
<name>A0A6A6EMT1_9PEZI</name>
<dbReference type="PROSITE" id="PS50088">
    <property type="entry name" value="ANK_REPEAT"/>
    <property type="match status" value="1"/>
</dbReference>
<dbReference type="SUPFAM" id="SSF48403">
    <property type="entry name" value="Ankyrin repeat"/>
    <property type="match status" value="1"/>
</dbReference>
<keyword evidence="1" id="KW-0040">ANK repeat</keyword>
<dbReference type="SMART" id="SM00248">
    <property type="entry name" value="ANK"/>
    <property type="match status" value="2"/>
</dbReference>
<dbReference type="OrthoDB" id="3200163at2759"/>
<evidence type="ECO:0000313" key="3">
    <source>
        <dbReference type="Proteomes" id="UP000800200"/>
    </source>
</evidence>
<gene>
    <name evidence="2" type="ORF">K469DRAFT_652635</name>
</gene>
<dbReference type="InterPro" id="IPR036770">
    <property type="entry name" value="Ankyrin_rpt-contain_sf"/>
</dbReference>
<dbReference type="Proteomes" id="UP000800200">
    <property type="component" value="Unassembled WGS sequence"/>
</dbReference>
<protein>
    <submittedName>
        <fullName evidence="2">Uncharacterized protein</fullName>
    </submittedName>
</protein>
<dbReference type="AlphaFoldDB" id="A0A6A6EMT1"/>
<evidence type="ECO:0000313" key="2">
    <source>
        <dbReference type="EMBL" id="KAF2192884.1"/>
    </source>
</evidence>
<reference evidence="2" key="1">
    <citation type="journal article" date="2020" name="Stud. Mycol.">
        <title>101 Dothideomycetes genomes: a test case for predicting lifestyles and emergence of pathogens.</title>
        <authorList>
            <person name="Haridas S."/>
            <person name="Albert R."/>
            <person name="Binder M."/>
            <person name="Bloem J."/>
            <person name="Labutti K."/>
            <person name="Salamov A."/>
            <person name="Andreopoulos B."/>
            <person name="Baker S."/>
            <person name="Barry K."/>
            <person name="Bills G."/>
            <person name="Bluhm B."/>
            <person name="Cannon C."/>
            <person name="Castanera R."/>
            <person name="Culley D."/>
            <person name="Daum C."/>
            <person name="Ezra D."/>
            <person name="Gonzalez J."/>
            <person name="Henrissat B."/>
            <person name="Kuo A."/>
            <person name="Liang C."/>
            <person name="Lipzen A."/>
            <person name="Lutzoni F."/>
            <person name="Magnuson J."/>
            <person name="Mondo S."/>
            <person name="Nolan M."/>
            <person name="Ohm R."/>
            <person name="Pangilinan J."/>
            <person name="Park H.-J."/>
            <person name="Ramirez L."/>
            <person name="Alfaro M."/>
            <person name="Sun H."/>
            <person name="Tritt A."/>
            <person name="Yoshinaga Y."/>
            <person name="Zwiers L.-H."/>
            <person name="Turgeon B."/>
            <person name="Goodwin S."/>
            <person name="Spatafora J."/>
            <person name="Crous P."/>
            <person name="Grigoriev I."/>
        </authorList>
    </citation>
    <scope>NUCLEOTIDE SEQUENCE</scope>
    <source>
        <strain evidence="2">CBS 207.26</strain>
    </source>
</reference>
<evidence type="ECO:0000256" key="1">
    <source>
        <dbReference type="PROSITE-ProRule" id="PRU00023"/>
    </source>
</evidence>
<organism evidence="2 3">
    <name type="scientific">Zopfia rhizophila CBS 207.26</name>
    <dbReference type="NCBI Taxonomy" id="1314779"/>
    <lineage>
        <taxon>Eukaryota</taxon>
        <taxon>Fungi</taxon>
        <taxon>Dikarya</taxon>
        <taxon>Ascomycota</taxon>
        <taxon>Pezizomycotina</taxon>
        <taxon>Dothideomycetes</taxon>
        <taxon>Dothideomycetes incertae sedis</taxon>
        <taxon>Zopfiaceae</taxon>
        <taxon>Zopfia</taxon>
    </lineage>
</organism>
<dbReference type="EMBL" id="ML994614">
    <property type="protein sequence ID" value="KAF2192884.1"/>
    <property type="molecule type" value="Genomic_DNA"/>
</dbReference>
<feature type="repeat" description="ANK" evidence="1">
    <location>
        <begin position="303"/>
        <end position="335"/>
    </location>
</feature>
<proteinExistence type="predicted"/>
<accession>A0A6A6EMT1</accession>
<sequence>MAETLGVVAGGVAVIQIVSQVSSGILKLRALLEEIKNVPPMLARLIDGLEILVPLLTEVEAIQANFPPGDLGDATLKLCIQHCRRSSQAIADMAISLSQEINSTRRVRRLSASLKVILNKDTLARLERELAGAMQLLMLAQQSYMTAVFRHNHDVLISMVAPTGPPKQPDCLDSLCQHAKADSQTDSGDAHRSVACERQKSATGEKWQYLPSSWRSQLLGFTVRLQWAGGAYYAHVCCPRWAASLAWDLQVAKATSGWQMSIRSHPVRARDSQPFVYIRDGNLSGLLECFKRGEANPLDQDRNGWSLVHHAALGQHINICTRLLDMGVDINERANHQMTVLRCFASANPSTPPSQANLDFIGYLLSHGAEYERYEGEPPEQQLATSYRGTTGSFLLLQSHLFPHYYGDTLQTRLRCALRVALNPWRGAAEFRVSLRRDGEICGKDVAESIEYHLPILNLALLGLGIRLQNPATVSDVPNWQSLIRVVLSCYQTASEIVPLPMLDASYITSACSGQIERATPLFCVIIGTLRGAGHTTNSWKVMVANAVQLWAGTAQAVGLDVGHYGRAEQANFEDHCQHNWFHLGRKTWTRGIVQLERLRLSSQMETWDLAWNEYIDDVLSQDGSLESRHCTGVPGAWVEDDLSDCRCSCV</sequence>
<dbReference type="InterPro" id="IPR002110">
    <property type="entry name" value="Ankyrin_rpt"/>
</dbReference>
<dbReference type="Gene3D" id="1.25.40.20">
    <property type="entry name" value="Ankyrin repeat-containing domain"/>
    <property type="match status" value="1"/>
</dbReference>